<evidence type="ECO:0000256" key="7">
    <source>
        <dbReference type="SAM" id="Phobius"/>
    </source>
</evidence>
<dbReference type="InterPro" id="IPR039509">
    <property type="entry name" value="SPATA31"/>
</dbReference>
<dbReference type="Pfam" id="PF15371">
    <property type="entry name" value="DUF4599"/>
    <property type="match status" value="1"/>
</dbReference>
<dbReference type="OrthoDB" id="9449847at2759"/>
<evidence type="ECO:0008006" key="12">
    <source>
        <dbReference type="Google" id="ProtNLM"/>
    </source>
</evidence>
<comment type="similarity">
    <text evidence="5">Belongs to the SPATA31 family.</text>
</comment>
<keyword evidence="4 7" id="KW-0472">Membrane</keyword>
<dbReference type="Proteomes" id="UP000028990">
    <property type="component" value="Unassembled WGS sequence"/>
</dbReference>
<dbReference type="PANTHER" id="PTHR21859:SF15">
    <property type="entry name" value="PROTEIN SPATA31F1-RELATED"/>
    <property type="match status" value="1"/>
</dbReference>
<keyword evidence="3 7" id="KW-1133">Transmembrane helix</keyword>
<feature type="domain" description="SPATA31" evidence="8">
    <location>
        <begin position="481"/>
        <end position="611"/>
    </location>
</feature>
<dbReference type="PANTHER" id="PTHR21859">
    <property type="entry name" value="ACROSOME-SPECIFIC PROTEIN"/>
    <property type="match status" value="1"/>
</dbReference>
<evidence type="ECO:0000313" key="11">
    <source>
        <dbReference type="Proteomes" id="UP000028990"/>
    </source>
</evidence>
<dbReference type="GO" id="GO:0016020">
    <property type="term" value="C:membrane"/>
    <property type="evidence" value="ECO:0007669"/>
    <property type="project" value="UniProtKB-SubCell"/>
</dbReference>
<evidence type="ECO:0000259" key="8">
    <source>
        <dbReference type="Pfam" id="PF14650"/>
    </source>
</evidence>
<feature type="region of interest" description="Disordered" evidence="6">
    <location>
        <begin position="961"/>
        <end position="990"/>
    </location>
</feature>
<feature type="region of interest" description="Disordered" evidence="6">
    <location>
        <begin position="1313"/>
        <end position="1337"/>
    </location>
</feature>
<dbReference type="InterPro" id="IPR027970">
    <property type="entry name" value="SPATA31-like"/>
</dbReference>
<feature type="region of interest" description="Disordered" evidence="6">
    <location>
        <begin position="1034"/>
        <end position="1053"/>
    </location>
</feature>
<keyword evidence="11" id="KW-1185">Reference proteome</keyword>
<feature type="region of interest" description="Disordered" evidence="6">
    <location>
        <begin position="123"/>
        <end position="175"/>
    </location>
</feature>
<evidence type="ECO:0000313" key="10">
    <source>
        <dbReference type="EMBL" id="KFO35350.1"/>
    </source>
</evidence>
<dbReference type="EMBL" id="KN121817">
    <property type="protein sequence ID" value="KFO35350.1"/>
    <property type="molecule type" value="Genomic_DNA"/>
</dbReference>
<evidence type="ECO:0000256" key="2">
    <source>
        <dbReference type="ARBA" id="ARBA00022692"/>
    </source>
</evidence>
<comment type="subcellular location">
    <subcellularLocation>
        <location evidence="1">Membrane</location>
        <topology evidence="1">Single-pass membrane protein</topology>
    </subcellularLocation>
</comment>
<organism evidence="10 11">
    <name type="scientific">Fukomys damarensis</name>
    <name type="common">Damaraland mole rat</name>
    <name type="synonym">Cryptomys damarensis</name>
    <dbReference type="NCBI Taxonomy" id="885580"/>
    <lineage>
        <taxon>Eukaryota</taxon>
        <taxon>Metazoa</taxon>
        <taxon>Chordata</taxon>
        <taxon>Craniata</taxon>
        <taxon>Vertebrata</taxon>
        <taxon>Euteleostomi</taxon>
        <taxon>Mammalia</taxon>
        <taxon>Eutheria</taxon>
        <taxon>Euarchontoglires</taxon>
        <taxon>Glires</taxon>
        <taxon>Rodentia</taxon>
        <taxon>Hystricomorpha</taxon>
        <taxon>Bathyergidae</taxon>
        <taxon>Fukomys</taxon>
    </lineage>
</organism>
<dbReference type="eggNOG" id="ENOG502SM6T">
    <property type="taxonomic scope" value="Eukaryota"/>
</dbReference>
<proteinExistence type="inferred from homology"/>
<keyword evidence="2 7" id="KW-0812">Transmembrane</keyword>
<sequence>MLNPTFVLWNNVYSLYTCGSIFIIILLIWQVKRHYHGLRLEPERSCCWCHRKVRQRRRDAASRARRFSQKEAEKQWDLLSIMKSQHWLPQQENVRQLLCADSSCQTCNAMALEIQQLLEDKNQMSPTFSGPSQSSSCLQVMSTSTVSSEQNLEPHPQFSRDLSLTPATPTQSQQMQQKYLTQTVAQKTSAIKIQEYFADHLQLGQEFQLANMSIVQESRASSKLEEPMVPVNAQEMIQNKPNLIQGNQGHHHLKSLNAEFTNLTHPMILNVDSVLPAHLPFFRPQVWRLLERHVKKWMHFQRWGLPRRVEDSLRQLVPDPILFGKIRKNLQFSSILNSTSKVTCDKIGTIVPHTWGSYISREPIQSIWVSEWSLIKPQQRYQYQQVQNHETLALSSPPLEVLSGFYLPPEGQTNDSENNLHQKYRQLFCGHPSLHSESLSDTFLSSEGLSKNKNISKPPPKDSLPFKGLSTHPLLPKTPPEIIVPSSPSSPNCVSPAEHQQAHIGVPFLTPAECKALEWHLLQRQPQFQRGLPAVIQRPHCAYNPMQFEPRDKAQAPETEKMSWPRKPISETLHFFPEHARRLLEFHFQKQLIRLRWGLPEKIQQSFQLLLSSADQQALSCSSTTLLNVSIPQCLTLKDKGDGDPVSPILAQMSIPVPHLFTQAKAILQSHIDSKCGQIHQGKVPCCVYSSWEGTVPGGLAVAPFPCVPQGQPLELQAASDPDLHNKVMPMAHDPQKQASARTVTEHPKLHQALSQGTIEKLEMTLRHKYLTFLSGLPALYSVALSTAMAPAVTSQSVATGMVPGPNETPKEPLAQIISLKDPSRRLGPCFQNGDETWADNADFQPEVQVEGITESVPLESQTNPAVPYSFKTHILSKLNFHLRKKVLEIKLGVPIKERQSRKLTAAGPQDKSSQPSLSSLSKQGSTVLQELPNPPDASPAPDSEWVHLKEHLASQLKLGQCNQKPASSKAVPPASTHRPSKISQPSGDMTEAQVLCVQVEASVNNPSLEQPWSLEPQSPSKGKGSAQIPTLAEKREDLAKPKAAGDLREGDARLGLSLTSAERHPDENQEPEEMFLNRKPQGSWRWTRSCHLVDLQQHSSRYHPQLKLSEPCPGVPGGKESEHDVQDHQRSLNVLKSSEIPKSFHPAAAQPSQGQPFLGQATQHKAWKGQILQGQDFQGQGMPPYSHQSLSLPKSGLINKMKSFLHCISAMTKGKWHVDPIFSAPGNVAKTVKENVEKSLAPTKSTVEKAKTDTPKRYPKIQSLPTDRPVGLASLDVFHSPHKKLQLCSQLHGSVSISGHRQHCPRHCPGVAAPPNQGTNPPISHLRNVSLPKKNT</sequence>
<feature type="domain" description="SPATA31" evidence="8">
    <location>
        <begin position="416"/>
        <end position="451"/>
    </location>
</feature>
<evidence type="ECO:0000256" key="1">
    <source>
        <dbReference type="ARBA" id="ARBA00004167"/>
    </source>
</evidence>
<evidence type="ECO:0000256" key="6">
    <source>
        <dbReference type="SAM" id="MobiDB-lite"/>
    </source>
</evidence>
<evidence type="ECO:0000256" key="3">
    <source>
        <dbReference type="ARBA" id="ARBA00022989"/>
    </source>
</evidence>
<feature type="compositionally biased region" description="Polar residues" evidence="6">
    <location>
        <begin position="160"/>
        <end position="175"/>
    </location>
</feature>
<feature type="region of interest" description="Disordered" evidence="6">
    <location>
        <begin position="1008"/>
        <end position="1029"/>
    </location>
</feature>
<evidence type="ECO:0000259" key="9">
    <source>
        <dbReference type="Pfam" id="PF15371"/>
    </source>
</evidence>
<dbReference type="Pfam" id="PF14650">
    <property type="entry name" value="FAM75"/>
    <property type="match status" value="2"/>
</dbReference>
<feature type="compositionally biased region" description="Polar residues" evidence="6">
    <location>
        <begin position="137"/>
        <end position="151"/>
    </location>
</feature>
<evidence type="ECO:0000256" key="5">
    <source>
        <dbReference type="ARBA" id="ARBA00035009"/>
    </source>
</evidence>
<feature type="region of interest" description="Disordered" evidence="6">
    <location>
        <begin position="901"/>
        <end position="944"/>
    </location>
</feature>
<feature type="compositionally biased region" description="Polar residues" evidence="6">
    <location>
        <begin position="1008"/>
        <end position="1021"/>
    </location>
</feature>
<reference evidence="10 11" key="1">
    <citation type="submission" date="2013-11" db="EMBL/GenBank/DDBJ databases">
        <title>The Damaraland mole rat (Fukomys damarensis) genome and evolution of African mole rats.</title>
        <authorList>
            <person name="Gladyshev V.N."/>
            <person name="Fang X."/>
        </authorList>
    </citation>
    <scope>NUCLEOTIDE SEQUENCE [LARGE SCALE GENOMIC DNA]</scope>
    <source>
        <tissue evidence="10">Liver</tissue>
    </source>
</reference>
<feature type="compositionally biased region" description="Low complexity" evidence="6">
    <location>
        <begin position="125"/>
        <end position="136"/>
    </location>
</feature>
<feature type="domain" description="SPATA31-like" evidence="9">
    <location>
        <begin position="52"/>
        <end position="137"/>
    </location>
</feature>
<accession>A0A091DYI6</accession>
<name>A0A091DYI6_FUKDA</name>
<feature type="compositionally biased region" description="Low complexity" evidence="6">
    <location>
        <begin position="912"/>
        <end position="926"/>
    </location>
</feature>
<gene>
    <name evidence="10" type="ORF">H920_03223</name>
</gene>
<evidence type="ECO:0000256" key="4">
    <source>
        <dbReference type="ARBA" id="ARBA00023136"/>
    </source>
</evidence>
<protein>
    <recommendedName>
        <fullName evidence="12">Protein FAM205A</fullName>
    </recommendedName>
</protein>
<feature type="transmembrane region" description="Helical" evidence="7">
    <location>
        <begin position="12"/>
        <end position="29"/>
    </location>
</feature>